<dbReference type="EC" id="2.7.12.1" evidence="1"/>
<dbReference type="EMBL" id="JAINUG010000788">
    <property type="protein sequence ID" value="KAJ8362040.1"/>
    <property type="molecule type" value="Genomic_DNA"/>
</dbReference>
<keyword evidence="4" id="KW-0547">Nucleotide-binding</keyword>
<gene>
    <name evidence="7" type="ORF">AAFF_G00400200</name>
</gene>
<dbReference type="GO" id="GO:0004713">
    <property type="term" value="F:protein tyrosine kinase activity"/>
    <property type="evidence" value="ECO:0007669"/>
    <property type="project" value="TreeGrafter"/>
</dbReference>
<evidence type="ECO:0000256" key="5">
    <source>
        <dbReference type="ARBA" id="ARBA00022777"/>
    </source>
</evidence>
<accession>A0AAD7R4A1</accession>
<keyword evidence="3" id="KW-0808">Transferase</keyword>
<sequence length="51" mass="6135">MYDWFDYHGHMCISFELLVLSTFDFLKENNYLPYSIGQVRHMACQICQVVK</sequence>
<evidence type="ECO:0000256" key="6">
    <source>
        <dbReference type="ARBA" id="ARBA00022840"/>
    </source>
</evidence>
<comment type="caution">
    <text evidence="7">The sequence shown here is derived from an EMBL/GenBank/DDBJ whole genome shotgun (WGS) entry which is preliminary data.</text>
</comment>
<dbReference type="Gene3D" id="3.30.200.20">
    <property type="entry name" value="Phosphorylase Kinase, domain 1"/>
    <property type="match status" value="1"/>
</dbReference>
<keyword evidence="2" id="KW-0723">Serine/threonine-protein kinase</keyword>
<dbReference type="GO" id="GO:0004712">
    <property type="term" value="F:protein serine/threonine/tyrosine kinase activity"/>
    <property type="evidence" value="ECO:0007669"/>
    <property type="project" value="UniProtKB-EC"/>
</dbReference>
<reference evidence="7" key="1">
    <citation type="journal article" date="2023" name="Science">
        <title>Genome structures resolve the early diversification of teleost fishes.</title>
        <authorList>
            <person name="Parey E."/>
            <person name="Louis A."/>
            <person name="Montfort J."/>
            <person name="Bouchez O."/>
            <person name="Roques C."/>
            <person name="Iampietro C."/>
            <person name="Lluch J."/>
            <person name="Castinel A."/>
            <person name="Donnadieu C."/>
            <person name="Desvignes T."/>
            <person name="Floi Bucao C."/>
            <person name="Jouanno E."/>
            <person name="Wen M."/>
            <person name="Mejri S."/>
            <person name="Dirks R."/>
            <person name="Jansen H."/>
            <person name="Henkel C."/>
            <person name="Chen W.J."/>
            <person name="Zahm M."/>
            <person name="Cabau C."/>
            <person name="Klopp C."/>
            <person name="Thompson A.W."/>
            <person name="Robinson-Rechavi M."/>
            <person name="Braasch I."/>
            <person name="Lecointre G."/>
            <person name="Bobe J."/>
            <person name="Postlethwait J.H."/>
            <person name="Berthelot C."/>
            <person name="Roest Crollius H."/>
            <person name="Guiguen Y."/>
        </authorList>
    </citation>
    <scope>NUCLEOTIDE SEQUENCE</scope>
    <source>
        <strain evidence="7">NC1722</strain>
    </source>
</reference>
<dbReference type="Proteomes" id="UP001221898">
    <property type="component" value="Unassembled WGS sequence"/>
</dbReference>
<organism evidence="7 8">
    <name type="scientific">Aldrovandia affinis</name>
    <dbReference type="NCBI Taxonomy" id="143900"/>
    <lineage>
        <taxon>Eukaryota</taxon>
        <taxon>Metazoa</taxon>
        <taxon>Chordata</taxon>
        <taxon>Craniata</taxon>
        <taxon>Vertebrata</taxon>
        <taxon>Euteleostomi</taxon>
        <taxon>Actinopterygii</taxon>
        <taxon>Neopterygii</taxon>
        <taxon>Teleostei</taxon>
        <taxon>Notacanthiformes</taxon>
        <taxon>Halosauridae</taxon>
        <taxon>Aldrovandia</taxon>
    </lineage>
</organism>
<keyword evidence="6" id="KW-0067">ATP-binding</keyword>
<dbReference type="PANTHER" id="PTHR45646:SF6">
    <property type="entry name" value="DUAL SPECIFICITY PROTEIN KINASE CLK2"/>
    <property type="match status" value="1"/>
</dbReference>
<evidence type="ECO:0000313" key="8">
    <source>
        <dbReference type="Proteomes" id="UP001221898"/>
    </source>
</evidence>
<dbReference type="GO" id="GO:0005524">
    <property type="term" value="F:ATP binding"/>
    <property type="evidence" value="ECO:0007669"/>
    <property type="project" value="UniProtKB-KW"/>
</dbReference>
<keyword evidence="8" id="KW-1185">Reference proteome</keyword>
<dbReference type="SUPFAM" id="SSF56112">
    <property type="entry name" value="Protein kinase-like (PK-like)"/>
    <property type="match status" value="1"/>
</dbReference>
<evidence type="ECO:0000256" key="3">
    <source>
        <dbReference type="ARBA" id="ARBA00022679"/>
    </source>
</evidence>
<dbReference type="InterPro" id="IPR011009">
    <property type="entry name" value="Kinase-like_dom_sf"/>
</dbReference>
<dbReference type="GO" id="GO:0005634">
    <property type="term" value="C:nucleus"/>
    <property type="evidence" value="ECO:0007669"/>
    <property type="project" value="TreeGrafter"/>
</dbReference>
<evidence type="ECO:0000256" key="4">
    <source>
        <dbReference type="ARBA" id="ARBA00022741"/>
    </source>
</evidence>
<protein>
    <recommendedName>
        <fullName evidence="1">dual-specificity kinase</fullName>
        <ecNumber evidence="1">2.7.12.1</ecNumber>
    </recommendedName>
</protein>
<evidence type="ECO:0000256" key="1">
    <source>
        <dbReference type="ARBA" id="ARBA00013203"/>
    </source>
</evidence>
<proteinExistence type="predicted"/>
<dbReference type="Gene3D" id="1.10.510.10">
    <property type="entry name" value="Transferase(Phosphotransferase) domain 1"/>
    <property type="match status" value="1"/>
</dbReference>
<evidence type="ECO:0000313" key="7">
    <source>
        <dbReference type="EMBL" id="KAJ8362040.1"/>
    </source>
</evidence>
<dbReference type="InterPro" id="IPR051175">
    <property type="entry name" value="CLK_kinases"/>
</dbReference>
<dbReference type="GO" id="GO:0004674">
    <property type="term" value="F:protein serine/threonine kinase activity"/>
    <property type="evidence" value="ECO:0007669"/>
    <property type="project" value="UniProtKB-KW"/>
</dbReference>
<dbReference type="GO" id="GO:0043484">
    <property type="term" value="P:regulation of RNA splicing"/>
    <property type="evidence" value="ECO:0007669"/>
    <property type="project" value="TreeGrafter"/>
</dbReference>
<dbReference type="PANTHER" id="PTHR45646">
    <property type="entry name" value="SERINE/THREONINE-PROTEIN KINASE DOA-RELATED"/>
    <property type="match status" value="1"/>
</dbReference>
<keyword evidence="5" id="KW-0418">Kinase</keyword>
<name>A0AAD7R4A1_9TELE</name>
<evidence type="ECO:0000256" key="2">
    <source>
        <dbReference type="ARBA" id="ARBA00022527"/>
    </source>
</evidence>
<dbReference type="AlphaFoldDB" id="A0AAD7R4A1"/>